<dbReference type="GO" id="GO:1900376">
    <property type="term" value="P:regulation of secondary metabolite biosynthetic process"/>
    <property type="evidence" value="ECO:0007669"/>
    <property type="project" value="TreeGrafter"/>
</dbReference>
<dbReference type="PANTHER" id="PTHR33202:SF7">
    <property type="entry name" value="FERRIC UPTAKE REGULATION PROTEIN"/>
    <property type="match status" value="1"/>
</dbReference>
<dbReference type="STRING" id="1273541.Pyrde_0666"/>
<dbReference type="CDD" id="cd07153">
    <property type="entry name" value="Fur_like"/>
    <property type="match status" value="1"/>
</dbReference>
<dbReference type="InterPro" id="IPR036390">
    <property type="entry name" value="WH_DNA-bd_sf"/>
</dbReference>
<dbReference type="PANTHER" id="PTHR33202">
    <property type="entry name" value="ZINC UPTAKE REGULATION PROTEIN"/>
    <property type="match status" value="1"/>
</dbReference>
<gene>
    <name evidence="2" type="ORF">Pdsh_09940</name>
    <name evidence="1" type="ORF">Pyrde_0666</name>
</gene>
<dbReference type="Proteomes" id="UP000196694">
    <property type="component" value="Unassembled WGS sequence"/>
</dbReference>
<proteinExistence type="predicted"/>
<name>A0A0P0N291_9CREN</name>
<dbReference type="SUPFAM" id="SSF46785">
    <property type="entry name" value="Winged helix' DNA-binding domain"/>
    <property type="match status" value="1"/>
</dbReference>
<sequence>MDRVSNTTPNEQQVEEKLVRLVTELRKQGLRVTAQRLTIARIVFENIKEHPSFMQILEKVRETMPSVSPSTVYNNLQLLERLGLIKSFDVAGETRYDNAHPHVNVVCLDTGKVFDAEDNEDSVEIVRKLEKLLGGNTRVYEVVVYAFCREEESANREASGPG</sequence>
<dbReference type="GO" id="GO:0045892">
    <property type="term" value="P:negative regulation of DNA-templated transcription"/>
    <property type="evidence" value="ECO:0007669"/>
    <property type="project" value="TreeGrafter"/>
</dbReference>
<organism evidence="1 3">
    <name type="scientific">Pyrodictium delaneyi</name>
    <dbReference type="NCBI Taxonomy" id="1273541"/>
    <lineage>
        <taxon>Archaea</taxon>
        <taxon>Thermoproteota</taxon>
        <taxon>Thermoprotei</taxon>
        <taxon>Desulfurococcales</taxon>
        <taxon>Pyrodictiaceae</taxon>
        <taxon>Pyrodictium</taxon>
    </lineage>
</organism>
<dbReference type="AlphaFoldDB" id="A0A0P0N291"/>
<dbReference type="GO" id="GO:0000976">
    <property type="term" value="F:transcription cis-regulatory region binding"/>
    <property type="evidence" value="ECO:0007669"/>
    <property type="project" value="TreeGrafter"/>
</dbReference>
<dbReference type="InterPro" id="IPR002481">
    <property type="entry name" value="FUR"/>
</dbReference>
<dbReference type="EMBL" id="NCQP01000007">
    <property type="protein sequence ID" value="OWJ54157.1"/>
    <property type="molecule type" value="Genomic_DNA"/>
</dbReference>
<dbReference type="Proteomes" id="UP000058613">
    <property type="component" value="Chromosome"/>
</dbReference>
<dbReference type="GO" id="GO:0008270">
    <property type="term" value="F:zinc ion binding"/>
    <property type="evidence" value="ECO:0007669"/>
    <property type="project" value="TreeGrafter"/>
</dbReference>
<dbReference type="GeneID" id="26099002"/>
<dbReference type="RefSeq" id="WP_055408198.1">
    <property type="nucleotide sequence ID" value="NZ_CP013011.1"/>
</dbReference>
<dbReference type="Pfam" id="PF01475">
    <property type="entry name" value="FUR"/>
    <property type="match status" value="1"/>
</dbReference>
<dbReference type="GO" id="GO:0003700">
    <property type="term" value="F:DNA-binding transcription factor activity"/>
    <property type="evidence" value="ECO:0007669"/>
    <property type="project" value="InterPro"/>
</dbReference>
<protein>
    <submittedName>
        <fullName evidence="1">Transcriptional regulator, FUR family</fullName>
    </submittedName>
    <submittedName>
        <fullName evidence="2">Transcriptional repressor</fullName>
    </submittedName>
</protein>
<keyword evidence="4" id="KW-1185">Reference proteome</keyword>
<dbReference type="InterPro" id="IPR036388">
    <property type="entry name" value="WH-like_DNA-bd_sf"/>
</dbReference>
<dbReference type="Gene3D" id="1.10.10.10">
    <property type="entry name" value="Winged helix-like DNA-binding domain superfamily/Winged helix DNA-binding domain"/>
    <property type="match status" value="1"/>
</dbReference>
<accession>A0A0P0N291</accession>
<evidence type="ECO:0000313" key="3">
    <source>
        <dbReference type="Proteomes" id="UP000058613"/>
    </source>
</evidence>
<dbReference type="KEGG" id="pdl:Pyrde_0666"/>
<evidence type="ECO:0000313" key="1">
    <source>
        <dbReference type="EMBL" id="ALL00716.1"/>
    </source>
</evidence>
<evidence type="ECO:0000313" key="4">
    <source>
        <dbReference type="Proteomes" id="UP000196694"/>
    </source>
</evidence>
<evidence type="ECO:0000313" key="2">
    <source>
        <dbReference type="EMBL" id="OWJ54157.1"/>
    </source>
</evidence>
<reference evidence="2 4" key="2">
    <citation type="submission" date="2017-05" db="EMBL/GenBank/DDBJ databases">
        <title>The draft genome of the hyperthermophilic archaeon 'Pyrodictium delaneyi strain Hulk', an iron and nitrate reducer, reveals the capacity for sulfate reduction.</title>
        <authorList>
            <person name="Demey L.M."/>
            <person name="Miller C."/>
            <person name="Manzella M."/>
            <person name="Reguera G."/>
            <person name="Kashefi K."/>
        </authorList>
    </citation>
    <scope>NUCLEOTIDE SEQUENCE [LARGE SCALE GENOMIC DNA]</scope>
    <source>
        <strain evidence="2 4">Hulk</strain>
    </source>
</reference>
<reference evidence="1 3" key="1">
    <citation type="submission" date="2015-10" db="EMBL/GenBank/DDBJ databases">
        <title>Complete genome sequence of hyperthermophilic archaeon Pyrodictium delaneyi Su06.</title>
        <authorList>
            <person name="Jung J.-H."/>
            <person name="Lin J."/>
            <person name="Holden J.F."/>
            <person name="Park C.-S."/>
        </authorList>
    </citation>
    <scope>NUCLEOTIDE SEQUENCE [LARGE SCALE GENOMIC DNA]</scope>
    <source>
        <strain evidence="1 3">Su06</strain>
    </source>
</reference>
<dbReference type="EMBL" id="CP013011">
    <property type="protein sequence ID" value="ALL00716.1"/>
    <property type="molecule type" value="Genomic_DNA"/>
</dbReference>